<dbReference type="SUPFAM" id="SSF56672">
    <property type="entry name" value="DNA/RNA polymerases"/>
    <property type="match status" value="1"/>
</dbReference>
<reference evidence="10" key="2">
    <citation type="submission" date="2025-08" db="UniProtKB">
        <authorList>
            <consortium name="Ensembl"/>
        </authorList>
    </citation>
    <scope>IDENTIFICATION</scope>
</reference>
<evidence type="ECO:0000259" key="9">
    <source>
        <dbReference type="PROSITE" id="PS50878"/>
    </source>
</evidence>
<keyword evidence="8" id="KW-0695">RNA-directed DNA polymerase</keyword>
<dbReference type="PANTHER" id="PTHR37984">
    <property type="entry name" value="PROTEIN CBG26694"/>
    <property type="match status" value="1"/>
</dbReference>
<evidence type="ECO:0000256" key="7">
    <source>
        <dbReference type="ARBA" id="ARBA00022801"/>
    </source>
</evidence>
<name>A0A4W5MZA1_9TELE</name>
<dbReference type="AlphaFoldDB" id="A0A4W5MZA1"/>
<dbReference type="Pfam" id="PF17917">
    <property type="entry name" value="RT_RNaseH"/>
    <property type="match status" value="1"/>
</dbReference>
<dbReference type="Pfam" id="PF00078">
    <property type="entry name" value="RVT_1"/>
    <property type="match status" value="1"/>
</dbReference>
<dbReference type="GO" id="GO:0004523">
    <property type="term" value="F:RNA-DNA hybrid ribonuclease activity"/>
    <property type="evidence" value="ECO:0007669"/>
    <property type="project" value="UniProtKB-EC"/>
</dbReference>
<dbReference type="EC" id="3.1.26.4" evidence="2"/>
<evidence type="ECO:0000256" key="1">
    <source>
        <dbReference type="ARBA" id="ARBA00010879"/>
    </source>
</evidence>
<dbReference type="InterPro" id="IPR041373">
    <property type="entry name" value="RT_RNaseH"/>
</dbReference>
<evidence type="ECO:0000256" key="2">
    <source>
        <dbReference type="ARBA" id="ARBA00012180"/>
    </source>
</evidence>
<dbReference type="GeneTree" id="ENSGT01100000263500"/>
<dbReference type="InterPro" id="IPR043502">
    <property type="entry name" value="DNA/RNA_pol_sf"/>
</dbReference>
<reference evidence="10" key="3">
    <citation type="submission" date="2025-09" db="UniProtKB">
        <authorList>
            <consortium name="Ensembl"/>
        </authorList>
    </citation>
    <scope>IDENTIFICATION</scope>
</reference>
<keyword evidence="7" id="KW-0378">Hydrolase</keyword>
<dbReference type="CDD" id="cd01647">
    <property type="entry name" value="RT_LTR"/>
    <property type="match status" value="1"/>
</dbReference>
<dbReference type="GO" id="GO:0003964">
    <property type="term" value="F:RNA-directed DNA polymerase activity"/>
    <property type="evidence" value="ECO:0007669"/>
    <property type="project" value="UniProtKB-KW"/>
</dbReference>
<evidence type="ECO:0000256" key="3">
    <source>
        <dbReference type="ARBA" id="ARBA00022679"/>
    </source>
</evidence>
<dbReference type="Ensembl" id="ENSHHUT00000046054.1">
    <property type="protein sequence ID" value="ENSHHUP00000044406.1"/>
    <property type="gene ID" value="ENSHHUG00000027184.1"/>
</dbReference>
<keyword evidence="5" id="KW-0540">Nuclease</keyword>
<evidence type="ECO:0000256" key="4">
    <source>
        <dbReference type="ARBA" id="ARBA00022695"/>
    </source>
</evidence>
<dbReference type="InterPro" id="IPR000477">
    <property type="entry name" value="RT_dom"/>
</dbReference>
<keyword evidence="3" id="KW-0808">Transferase</keyword>
<dbReference type="CDD" id="cd09274">
    <property type="entry name" value="RNase_HI_RT_Ty3"/>
    <property type="match status" value="1"/>
</dbReference>
<keyword evidence="6" id="KW-0255">Endonuclease</keyword>
<dbReference type="PANTHER" id="PTHR37984:SF5">
    <property type="entry name" value="PROTEIN NYNRIN-LIKE"/>
    <property type="match status" value="1"/>
</dbReference>
<keyword evidence="11" id="KW-1185">Reference proteome</keyword>
<keyword evidence="4" id="KW-0548">Nucleotidyltransferase</keyword>
<sequence>MVKNRYPLPLIASTFEPLQGATIFSKLDTRNAYHLVRIWEGDQWKTAFNMASWHYEYLVMPFGLTNAPAVFQALVNNVLWDMLNRFVFVNLDGILVFSHSAQEHVLHVRQVLQCLLENQLYIKVEKCEFHRPTISFLGYIIAAGNIQMDPEKVRVVVDWPQPISRVQLQCFLGFANFYRRFIWGYSTRASPFQHSPLPRSHLRGLQLQTRCSRTSNTNSQTALLTIYPDPSLKFVVEVDASDVGVGAVLSQHLAQDQKLHPCTFLSHRLNPIERNYDVINRERLAVKMALEEGWHWLEGAEHPFILRTDHKNLEYLCIAKRLNSRQARWALLFTRFNFTVSYRPGSKNVKPDALSSLYCPTVTPSNPKTPLVSRLHSSGV</sequence>
<dbReference type="Gene3D" id="3.10.20.370">
    <property type="match status" value="1"/>
</dbReference>
<comment type="similarity">
    <text evidence="1">Belongs to the beta type-B retroviral polymerase family. HERV class-II K(HML-2) pol subfamily.</text>
</comment>
<proteinExistence type="inferred from homology"/>
<reference evidence="11" key="1">
    <citation type="submission" date="2018-06" db="EMBL/GenBank/DDBJ databases">
        <title>Genome assembly of Danube salmon.</title>
        <authorList>
            <person name="Macqueen D.J."/>
            <person name="Gundappa M.K."/>
        </authorList>
    </citation>
    <scope>NUCLEOTIDE SEQUENCE [LARGE SCALE GENOMIC DNA]</scope>
</reference>
<accession>A0A4W5MZA1</accession>
<dbReference type="STRING" id="62062.ENSHHUP00000044406"/>
<dbReference type="Proteomes" id="UP000314982">
    <property type="component" value="Unassembled WGS sequence"/>
</dbReference>
<evidence type="ECO:0000313" key="11">
    <source>
        <dbReference type="Proteomes" id="UP000314982"/>
    </source>
</evidence>
<evidence type="ECO:0000256" key="5">
    <source>
        <dbReference type="ARBA" id="ARBA00022722"/>
    </source>
</evidence>
<feature type="domain" description="Reverse transcriptase" evidence="9">
    <location>
        <begin position="1"/>
        <end position="141"/>
    </location>
</feature>
<dbReference type="Gene3D" id="3.10.10.10">
    <property type="entry name" value="HIV Type 1 Reverse Transcriptase, subunit A, domain 1"/>
    <property type="match status" value="1"/>
</dbReference>
<organism evidence="10 11">
    <name type="scientific">Hucho hucho</name>
    <name type="common">huchen</name>
    <dbReference type="NCBI Taxonomy" id="62062"/>
    <lineage>
        <taxon>Eukaryota</taxon>
        <taxon>Metazoa</taxon>
        <taxon>Chordata</taxon>
        <taxon>Craniata</taxon>
        <taxon>Vertebrata</taxon>
        <taxon>Euteleostomi</taxon>
        <taxon>Actinopterygii</taxon>
        <taxon>Neopterygii</taxon>
        <taxon>Teleostei</taxon>
        <taxon>Protacanthopterygii</taxon>
        <taxon>Salmoniformes</taxon>
        <taxon>Salmonidae</taxon>
        <taxon>Salmoninae</taxon>
        <taxon>Hucho</taxon>
    </lineage>
</organism>
<evidence type="ECO:0000256" key="8">
    <source>
        <dbReference type="ARBA" id="ARBA00022918"/>
    </source>
</evidence>
<protein>
    <recommendedName>
        <fullName evidence="2">ribonuclease H</fullName>
        <ecNumber evidence="2">3.1.26.4</ecNumber>
    </recommendedName>
</protein>
<dbReference type="InterPro" id="IPR050951">
    <property type="entry name" value="Retrovirus_Pol_polyprotein"/>
</dbReference>
<evidence type="ECO:0000256" key="6">
    <source>
        <dbReference type="ARBA" id="ARBA00022759"/>
    </source>
</evidence>
<dbReference type="InterPro" id="IPR043128">
    <property type="entry name" value="Rev_trsase/Diguanyl_cyclase"/>
</dbReference>
<evidence type="ECO:0000313" key="10">
    <source>
        <dbReference type="Ensembl" id="ENSHHUP00000044406.1"/>
    </source>
</evidence>
<dbReference type="PROSITE" id="PS50878">
    <property type="entry name" value="RT_POL"/>
    <property type="match status" value="1"/>
</dbReference>
<dbReference type="Gene3D" id="3.30.70.270">
    <property type="match status" value="2"/>
</dbReference>